<reference evidence="2 3" key="1">
    <citation type="submission" date="2022-09" db="EMBL/GenBank/DDBJ databases">
        <title>Chryseobacterium oleae sp.nov., isolated from the inter-root soil of Pyrola calliantha H. Andr. in Tibet.</title>
        <authorList>
            <person name="Li Z."/>
        </authorList>
    </citation>
    <scope>NUCLEOTIDE SEQUENCE [LARGE SCALE GENOMIC DNA]</scope>
    <source>
        <strain evidence="3">pc1-10</strain>
    </source>
</reference>
<keyword evidence="1" id="KW-0732">Signal</keyword>
<organism evidence="2 3">
    <name type="scientific">Chryseobacterium herbae</name>
    <dbReference type="NCBI Taxonomy" id="2976476"/>
    <lineage>
        <taxon>Bacteria</taxon>
        <taxon>Pseudomonadati</taxon>
        <taxon>Bacteroidota</taxon>
        <taxon>Flavobacteriia</taxon>
        <taxon>Flavobacteriales</taxon>
        <taxon>Weeksellaceae</taxon>
        <taxon>Chryseobacterium group</taxon>
        <taxon>Chryseobacterium</taxon>
    </lineage>
</organism>
<sequence>MKKILAIIATAVASFAYSQGTMIVNNYSKFDYHGFLITSNFTTACYPRVGNDGEIVVPADSHMGNGKELMYKDFNGQFSSSLYPTANWAVTLSPTNSSIMAWNDPNLLPGGTISTTTKWFATKFDMMEAGTTISVPDFHTNMNIATPCNPVAHDNYVTPSGSNSAEIFTIGNVTYLQLY</sequence>
<evidence type="ECO:0000256" key="1">
    <source>
        <dbReference type="SAM" id="SignalP"/>
    </source>
</evidence>
<accession>A0ABT2J1J1</accession>
<dbReference type="RefSeq" id="WP_259841757.1">
    <property type="nucleotide sequence ID" value="NZ_JAOAMU010000009.1"/>
</dbReference>
<name>A0ABT2J1J1_9FLAO</name>
<dbReference type="EMBL" id="JAOAMU010000009">
    <property type="protein sequence ID" value="MCT2564710.1"/>
    <property type="molecule type" value="Genomic_DNA"/>
</dbReference>
<dbReference type="Proteomes" id="UP001525566">
    <property type="component" value="Unassembled WGS sequence"/>
</dbReference>
<evidence type="ECO:0000313" key="3">
    <source>
        <dbReference type="Proteomes" id="UP001525566"/>
    </source>
</evidence>
<protein>
    <submittedName>
        <fullName evidence="2">Uncharacterized protein</fullName>
    </submittedName>
</protein>
<evidence type="ECO:0000313" key="2">
    <source>
        <dbReference type="EMBL" id="MCT2564710.1"/>
    </source>
</evidence>
<gene>
    <name evidence="2" type="ORF">N0B48_22660</name>
</gene>
<feature type="chain" id="PRO_5047254611" evidence="1">
    <location>
        <begin position="19"/>
        <end position="179"/>
    </location>
</feature>
<proteinExistence type="predicted"/>
<comment type="caution">
    <text evidence="2">The sequence shown here is derived from an EMBL/GenBank/DDBJ whole genome shotgun (WGS) entry which is preliminary data.</text>
</comment>
<keyword evidence="3" id="KW-1185">Reference proteome</keyword>
<feature type="signal peptide" evidence="1">
    <location>
        <begin position="1"/>
        <end position="18"/>
    </location>
</feature>